<keyword evidence="2" id="KW-0812">Transmembrane</keyword>
<dbReference type="PANTHER" id="PTHR13304">
    <property type="entry name" value="GLYCOSYLPHOSPHATIDYLINOSITOL ANCHOR ATTACHMENT 1 PROTEIN"/>
    <property type="match status" value="1"/>
</dbReference>
<protein>
    <recommendedName>
        <fullName evidence="5">Glycosylphosphatidylinositol anchor attachment 1 protein</fullName>
    </recommendedName>
</protein>
<organism evidence="3 4">
    <name type="scientific">Elysia crispata</name>
    <name type="common">lettuce slug</name>
    <dbReference type="NCBI Taxonomy" id="231223"/>
    <lineage>
        <taxon>Eukaryota</taxon>
        <taxon>Metazoa</taxon>
        <taxon>Spiralia</taxon>
        <taxon>Lophotrochozoa</taxon>
        <taxon>Mollusca</taxon>
        <taxon>Gastropoda</taxon>
        <taxon>Heterobranchia</taxon>
        <taxon>Euthyneura</taxon>
        <taxon>Panpulmonata</taxon>
        <taxon>Sacoglossa</taxon>
        <taxon>Placobranchoidea</taxon>
        <taxon>Plakobranchidae</taxon>
        <taxon>Elysia</taxon>
    </lineage>
</organism>
<accession>A0AAE0ZP95</accession>
<keyword evidence="2" id="KW-0472">Membrane</keyword>
<dbReference type="Proteomes" id="UP001283361">
    <property type="component" value="Unassembled WGS sequence"/>
</dbReference>
<feature type="transmembrane region" description="Helical" evidence="2">
    <location>
        <begin position="387"/>
        <end position="409"/>
    </location>
</feature>
<comment type="caution">
    <text evidence="3">The sequence shown here is derived from an EMBL/GenBank/DDBJ whole genome shotgun (WGS) entry which is preliminary data.</text>
</comment>
<gene>
    <name evidence="3" type="ORF">RRG08_024052</name>
</gene>
<dbReference type="PANTHER" id="PTHR13304:SF0">
    <property type="entry name" value="GLYCOSYLPHOSPHATIDYLINOSITOL ANCHOR ATTACHMENT 1 PROTEIN"/>
    <property type="match status" value="1"/>
</dbReference>
<evidence type="ECO:0000313" key="3">
    <source>
        <dbReference type="EMBL" id="KAK3772867.1"/>
    </source>
</evidence>
<keyword evidence="4" id="KW-1185">Reference proteome</keyword>
<proteinExistence type="predicted"/>
<dbReference type="Pfam" id="PF04114">
    <property type="entry name" value="Gaa1"/>
    <property type="match status" value="1"/>
</dbReference>
<evidence type="ECO:0000313" key="4">
    <source>
        <dbReference type="Proteomes" id="UP001283361"/>
    </source>
</evidence>
<evidence type="ECO:0008006" key="5">
    <source>
        <dbReference type="Google" id="ProtNLM"/>
    </source>
</evidence>
<dbReference type="GO" id="GO:0042765">
    <property type="term" value="C:GPI-anchor transamidase complex"/>
    <property type="evidence" value="ECO:0007669"/>
    <property type="project" value="InterPro"/>
</dbReference>
<name>A0AAE0ZP95_9GAST</name>
<dbReference type="GO" id="GO:0016255">
    <property type="term" value="P:attachment of GPI anchor to protein"/>
    <property type="evidence" value="ECO:0007669"/>
    <property type="project" value="TreeGrafter"/>
</dbReference>
<feature type="region of interest" description="Disordered" evidence="1">
    <location>
        <begin position="425"/>
        <end position="488"/>
    </location>
</feature>
<sequence length="693" mass="78930">MGLLTNEHSRNRLVKLLLAHDNKLCCVSYIAGVVWFLALAYQPFNAGTYFSENALLPGLVESELPPMFVSALQIKDEIHSEMEKDKKKTPHAWIYKNFREIGLETYQQNFSLIYPFRSVTTQIVTGENVFSILRARRAASTEALVLSIPLRPLINVNKERPATHGGIALALALAKEFKRKPYWSKDIIFLFSDFDEIGTLAWLDAYHKTESEYIKANDLPARSGPIQAAVNLELPAQDVSYYNLLLEGLNGQLPNLDLVNLVVRLCRRERSQVAIHHSLEKRRHQYSDSHGESWDDFKLSLSTMMRMMWYQASGAPSGNHGMFHKYHIEALTVQGVVKKKGSHNDIITSARIVEGVFRSLNNLLERFHQSFFFYLLPATNRYVSIGMYMPAFGLMILASLIKGITLWIVCGDLKEKRALEAKKLKEEKEKSKDDKGDEKTDKKSESEDKEKAEVEEVLTKVKEHVKEESKDDEFDDDDEGDPNNPANQGLISITPIILVSLLLAWMAHQGPELMMRIMPKFRIHTEDMVIYSMLAIFTAAVMYPKLMIRKSSNPNLMIDWRLLKSIALIGQTLALACVALLNISQAFFLAAFMVPVTCSVWPTKSRVMRWVQLIALVMVSMLFLMFVVGLISAWPQTSTWDLIMKGYANTKHLIFLGLMDAYLFNAWSEMIGSAIIFPLWLLFWAVPWADPSF</sequence>
<feature type="transmembrane region" description="Helical" evidence="2">
    <location>
        <begin position="489"/>
        <end position="508"/>
    </location>
</feature>
<feature type="transmembrane region" description="Helical" evidence="2">
    <location>
        <begin position="646"/>
        <end position="664"/>
    </location>
</feature>
<feature type="transmembrane region" description="Helical" evidence="2">
    <location>
        <begin position="613"/>
        <end position="634"/>
    </location>
</feature>
<evidence type="ECO:0000256" key="1">
    <source>
        <dbReference type="SAM" id="MobiDB-lite"/>
    </source>
</evidence>
<dbReference type="Gene3D" id="3.40.630.10">
    <property type="entry name" value="Zn peptidases"/>
    <property type="match status" value="1"/>
</dbReference>
<evidence type="ECO:0000256" key="2">
    <source>
        <dbReference type="SAM" id="Phobius"/>
    </source>
</evidence>
<feature type="transmembrane region" description="Helical" evidence="2">
    <location>
        <begin position="566"/>
        <end position="593"/>
    </location>
</feature>
<feature type="compositionally biased region" description="Basic and acidic residues" evidence="1">
    <location>
        <begin position="425"/>
        <end position="469"/>
    </location>
</feature>
<reference evidence="3" key="1">
    <citation type="journal article" date="2023" name="G3 (Bethesda)">
        <title>A reference genome for the long-term kleptoplast-retaining sea slug Elysia crispata morphotype clarki.</title>
        <authorList>
            <person name="Eastman K.E."/>
            <person name="Pendleton A.L."/>
            <person name="Shaikh M.A."/>
            <person name="Suttiyut T."/>
            <person name="Ogas R."/>
            <person name="Tomko P."/>
            <person name="Gavelis G."/>
            <person name="Widhalm J.R."/>
            <person name="Wisecaver J.H."/>
        </authorList>
    </citation>
    <scope>NUCLEOTIDE SEQUENCE</scope>
    <source>
        <strain evidence="3">ECLA1</strain>
    </source>
</reference>
<dbReference type="EMBL" id="JAWDGP010003588">
    <property type="protein sequence ID" value="KAK3772867.1"/>
    <property type="molecule type" value="Genomic_DNA"/>
</dbReference>
<dbReference type="InterPro" id="IPR007246">
    <property type="entry name" value="Gaa1"/>
</dbReference>
<dbReference type="AlphaFoldDB" id="A0AAE0ZP95"/>
<feature type="compositionally biased region" description="Acidic residues" evidence="1">
    <location>
        <begin position="470"/>
        <end position="481"/>
    </location>
</feature>
<dbReference type="PIRSF" id="PIRSF036762">
    <property type="entry name" value="GAA1"/>
    <property type="match status" value="1"/>
</dbReference>
<keyword evidence="2" id="KW-1133">Transmembrane helix</keyword>
<feature type="transmembrane region" description="Helical" evidence="2">
    <location>
        <begin position="528"/>
        <end position="546"/>
    </location>
</feature>